<protein>
    <submittedName>
        <fullName evidence="1">Uncharacterized protein</fullName>
    </submittedName>
</protein>
<sequence>MKNNLESRQKAGNSNLRIVTTPMCEKILEFAEIKNYKVNKNPDEEEGDLAILLSENKTNMDSLNIKLNTFSQIAESIKKVSKYRGNRTPFKCEIENILKSYGIASKWTDKKEKRVLMEKNSKIKVKVYSKFLKDIIEDMGFDIDNELYKYIVYPDYMKIANIEKDEHIAIEVPTHKNVSKDPIRRAESRYSLLNNNLIE</sequence>
<dbReference type="RefSeq" id="WP_084270660.1">
    <property type="nucleotide sequence ID" value="NZ_LWMW01000022.1"/>
</dbReference>
<proteinExistence type="predicted"/>
<comment type="caution">
    <text evidence="1">The sequence shown here is derived from an EMBL/GenBank/DDBJ whole genome shotgun (WGS) entry which is preliminary data.</text>
</comment>
<dbReference type="PATRIC" id="fig|47311.3.peg.174"/>
<gene>
    <name evidence="1" type="ORF">MBCUT_01660</name>
</gene>
<dbReference type="AlphaFoldDB" id="A0A166FHT5"/>
<accession>A0A166FHT5</accession>
<dbReference type="STRING" id="47311.MBCUT_01660"/>
<organism evidence="1 2">
    <name type="scientific">Methanobrevibacter cuticularis</name>
    <dbReference type="NCBI Taxonomy" id="47311"/>
    <lineage>
        <taxon>Archaea</taxon>
        <taxon>Methanobacteriati</taxon>
        <taxon>Methanobacteriota</taxon>
        <taxon>Methanomada group</taxon>
        <taxon>Methanobacteria</taxon>
        <taxon>Methanobacteriales</taxon>
        <taxon>Methanobacteriaceae</taxon>
        <taxon>Methanobrevibacter</taxon>
    </lineage>
</organism>
<name>A0A166FHT5_9EURY</name>
<reference evidence="1 2" key="1">
    <citation type="submission" date="2016-04" db="EMBL/GenBank/DDBJ databases">
        <title>Genome sequence of Methanobrevibacter cuticularis DSM 11139.</title>
        <authorList>
            <person name="Poehlein A."/>
            <person name="Seedorf H."/>
            <person name="Daniel R."/>
        </authorList>
    </citation>
    <scope>NUCLEOTIDE SEQUENCE [LARGE SCALE GENOMIC DNA]</scope>
    <source>
        <strain evidence="1 2">DSM 11139</strain>
    </source>
</reference>
<evidence type="ECO:0000313" key="1">
    <source>
        <dbReference type="EMBL" id="KZX17688.1"/>
    </source>
</evidence>
<dbReference type="Proteomes" id="UP000077275">
    <property type="component" value="Unassembled WGS sequence"/>
</dbReference>
<evidence type="ECO:0000313" key="2">
    <source>
        <dbReference type="Proteomes" id="UP000077275"/>
    </source>
</evidence>
<keyword evidence="2" id="KW-1185">Reference proteome</keyword>
<dbReference type="EMBL" id="LWMW01000022">
    <property type="protein sequence ID" value="KZX17688.1"/>
    <property type="molecule type" value="Genomic_DNA"/>
</dbReference>
<dbReference type="OrthoDB" id="82308at2157"/>